<dbReference type="GO" id="GO:0003677">
    <property type="term" value="F:DNA binding"/>
    <property type="evidence" value="ECO:0007669"/>
    <property type="project" value="UniProtKB-KW"/>
</dbReference>
<dbReference type="Proteomes" id="UP000445582">
    <property type="component" value="Unassembled WGS sequence"/>
</dbReference>
<reference evidence="7 8" key="1">
    <citation type="submission" date="2019-12" db="EMBL/GenBank/DDBJ databases">
        <title>Genomic-based taxomic classification of the family Erythrobacteraceae.</title>
        <authorList>
            <person name="Xu L."/>
        </authorList>
    </citation>
    <scope>NUCLEOTIDE SEQUENCE [LARGE SCALE GENOMIC DNA]</scope>
    <source>
        <strain evidence="7 8">MCCC 1A09965</strain>
    </source>
</reference>
<proteinExistence type="predicted"/>
<dbReference type="RefSeq" id="WP_160671844.1">
    <property type="nucleotide sequence ID" value="NZ_WTYN01000001.1"/>
</dbReference>
<dbReference type="PROSITE" id="PS00622">
    <property type="entry name" value="HTH_LUXR_1"/>
    <property type="match status" value="1"/>
</dbReference>
<evidence type="ECO:0000256" key="1">
    <source>
        <dbReference type="ARBA" id="ARBA00023015"/>
    </source>
</evidence>
<feature type="domain" description="HTH luxR-type" evidence="5">
    <location>
        <begin position="134"/>
        <end position="199"/>
    </location>
</feature>
<dbReference type="InterPro" id="IPR000792">
    <property type="entry name" value="Tscrpt_reg_LuxR_C"/>
</dbReference>
<protein>
    <submittedName>
        <fullName evidence="7">Helix-turn-helix transcriptional regulator</fullName>
    </submittedName>
</protein>
<dbReference type="PANTHER" id="PTHR44688">
    <property type="entry name" value="DNA-BINDING TRANSCRIPTIONAL ACTIVATOR DEVR_DOSR"/>
    <property type="match status" value="1"/>
</dbReference>
<dbReference type="InterPro" id="IPR016032">
    <property type="entry name" value="Sig_transdc_resp-reg_C-effctor"/>
</dbReference>
<comment type="caution">
    <text evidence="7">The sequence shown here is derived from an EMBL/GenBank/DDBJ whole genome shotgun (WGS) entry which is preliminary data.</text>
</comment>
<evidence type="ECO:0000313" key="8">
    <source>
        <dbReference type="Proteomes" id="UP000445582"/>
    </source>
</evidence>
<feature type="domain" description="Response regulatory" evidence="6">
    <location>
        <begin position="6"/>
        <end position="118"/>
    </location>
</feature>
<evidence type="ECO:0000259" key="6">
    <source>
        <dbReference type="PROSITE" id="PS50110"/>
    </source>
</evidence>
<dbReference type="InterPro" id="IPR011006">
    <property type="entry name" value="CheY-like_superfamily"/>
</dbReference>
<dbReference type="SMART" id="SM00421">
    <property type="entry name" value="HTH_LUXR"/>
    <property type="match status" value="1"/>
</dbReference>
<evidence type="ECO:0000256" key="3">
    <source>
        <dbReference type="ARBA" id="ARBA00023163"/>
    </source>
</evidence>
<name>A0A844YGN4_9SPHN</name>
<organism evidence="7 8">
    <name type="scientific">Qipengyuania oceanensis</name>
    <dbReference type="NCBI Taxonomy" id="1463597"/>
    <lineage>
        <taxon>Bacteria</taxon>
        <taxon>Pseudomonadati</taxon>
        <taxon>Pseudomonadota</taxon>
        <taxon>Alphaproteobacteria</taxon>
        <taxon>Sphingomonadales</taxon>
        <taxon>Erythrobacteraceae</taxon>
        <taxon>Qipengyuania</taxon>
    </lineage>
</organism>
<dbReference type="Pfam" id="PF00196">
    <property type="entry name" value="GerE"/>
    <property type="match status" value="1"/>
</dbReference>
<dbReference type="CDD" id="cd06170">
    <property type="entry name" value="LuxR_C_like"/>
    <property type="match status" value="1"/>
</dbReference>
<gene>
    <name evidence="7" type="ORF">GRI48_04200</name>
</gene>
<dbReference type="OrthoDB" id="9782655at2"/>
<dbReference type="PRINTS" id="PR00038">
    <property type="entry name" value="HTHLUXR"/>
</dbReference>
<dbReference type="InterPro" id="IPR001789">
    <property type="entry name" value="Sig_transdc_resp-reg_receiver"/>
</dbReference>
<dbReference type="GO" id="GO:0006355">
    <property type="term" value="P:regulation of DNA-templated transcription"/>
    <property type="evidence" value="ECO:0007669"/>
    <property type="project" value="InterPro"/>
</dbReference>
<evidence type="ECO:0000313" key="7">
    <source>
        <dbReference type="EMBL" id="MXO62208.1"/>
    </source>
</evidence>
<dbReference type="PANTHER" id="PTHR44688:SF16">
    <property type="entry name" value="DNA-BINDING TRANSCRIPTIONAL ACTIVATOR DEVR_DOSR"/>
    <property type="match status" value="1"/>
</dbReference>
<dbReference type="InterPro" id="IPR036388">
    <property type="entry name" value="WH-like_DNA-bd_sf"/>
</dbReference>
<dbReference type="PROSITE" id="PS50043">
    <property type="entry name" value="HTH_LUXR_2"/>
    <property type="match status" value="1"/>
</dbReference>
<comment type="caution">
    <text evidence="4">Lacks conserved residue(s) required for the propagation of feature annotation.</text>
</comment>
<dbReference type="SUPFAM" id="SSF52172">
    <property type="entry name" value="CheY-like"/>
    <property type="match status" value="1"/>
</dbReference>
<dbReference type="Gene3D" id="1.10.10.10">
    <property type="entry name" value="Winged helix-like DNA-binding domain superfamily/Winged helix DNA-binding domain"/>
    <property type="match status" value="1"/>
</dbReference>
<dbReference type="Gene3D" id="3.40.50.2300">
    <property type="match status" value="1"/>
</dbReference>
<accession>A0A844YGN4</accession>
<sequence length="201" mass="22244">MDTRTTLHIVDRSTRTRGELARMVFDLGHHAEVYADIAELVERPPRDGILLLRDEPTYFGLHDVIRSLADHDVGLPVLAMDTSPETGRVVDAIKAGALDYLSLPIDANYLSRVLDNIAAEAEAYAAARQRMIEARSRISTLSNREREVLDWLSRGSSNKAIARELAISPRTVEIHRANMMTKLGANHPADAVRLQLEAGLG</sequence>
<keyword evidence="2" id="KW-0238">DNA-binding</keyword>
<evidence type="ECO:0000259" key="5">
    <source>
        <dbReference type="PROSITE" id="PS50043"/>
    </source>
</evidence>
<dbReference type="EMBL" id="WTYN01000001">
    <property type="protein sequence ID" value="MXO62208.1"/>
    <property type="molecule type" value="Genomic_DNA"/>
</dbReference>
<keyword evidence="8" id="KW-1185">Reference proteome</keyword>
<keyword evidence="1" id="KW-0805">Transcription regulation</keyword>
<evidence type="ECO:0000256" key="2">
    <source>
        <dbReference type="ARBA" id="ARBA00023125"/>
    </source>
</evidence>
<keyword evidence="3" id="KW-0804">Transcription</keyword>
<dbReference type="AlphaFoldDB" id="A0A844YGN4"/>
<dbReference type="GO" id="GO:0000160">
    <property type="term" value="P:phosphorelay signal transduction system"/>
    <property type="evidence" value="ECO:0007669"/>
    <property type="project" value="InterPro"/>
</dbReference>
<dbReference type="SUPFAM" id="SSF46894">
    <property type="entry name" value="C-terminal effector domain of the bipartite response regulators"/>
    <property type="match status" value="1"/>
</dbReference>
<evidence type="ECO:0000256" key="4">
    <source>
        <dbReference type="PROSITE-ProRule" id="PRU00169"/>
    </source>
</evidence>
<dbReference type="PROSITE" id="PS50110">
    <property type="entry name" value="RESPONSE_REGULATORY"/>
    <property type="match status" value="1"/>
</dbReference>